<dbReference type="Pfam" id="PF01127">
    <property type="entry name" value="Sdh_cyt"/>
    <property type="match status" value="1"/>
</dbReference>
<keyword evidence="2" id="KW-0349">Heme</keyword>
<evidence type="ECO:0000256" key="6">
    <source>
        <dbReference type="ARBA" id="ARBA00023004"/>
    </source>
</evidence>
<keyword evidence="10" id="KW-1185">Reference proteome</keyword>
<reference evidence="9 10" key="1">
    <citation type="submission" date="2005-10" db="EMBL/GenBank/DDBJ databases">
        <title>Complete sequence of Geobacter metallireducens GS-15.</title>
        <authorList>
            <consortium name="US DOE Joint Genome Institute"/>
            <person name="Copeland A."/>
            <person name="Lucas S."/>
            <person name="Lapidus A."/>
            <person name="Barry K."/>
            <person name="Detter J.C."/>
            <person name="Glavina T."/>
            <person name="Hammon N."/>
            <person name="Israni S."/>
            <person name="Pitluck S."/>
            <person name="Di Bartolo G."/>
            <person name="Chain P."/>
            <person name="Schmutz J."/>
            <person name="Larimer F."/>
            <person name="Land M."/>
            <person name="Kyrpides N."/>
            <person name="Ivanova N."/>
            <person name="Richardson P."/>
        </authorList>
    </citation>
    <scope>NUCLEOTIDE SEQUENCE [LARGE SCALE GENOMIC DNA]</scope>
    <source>
        <strain evidence="10">ATCC 53774 / DSM 7210 / GS-15</strain>
    </source>
</reference>
<dbReference type="SUPFAM" id="SSF81343">
    <property type="entry name" value="Fumarate reductase respiratory complex transmembrane subunits"/>
    <property type="match status" value="1"/>
</dbReference>
<feature type="transmembrane region" description="Helical" evidence="8">
    <location>
        <begin position="56"/>
        <end position="78"/>
    </location>
</feature>
<dbReference type="InterPro" id="IPR034804">
    <property type="entry name" value="SQR/QFR_C/D"/>
</dbReference>
<dbReference type="Proteomes" id="UP000007073">
    <property type="component" value="Chromosome"/>
</dbReference>
<feature type="transmembrane region" description="Helical" evidence="8">
    <location>
        <begin position="190"/>
        <end position="218"/>
    </location>
</feature>
<proteinExistence type="predicted"/>
<keyword evidence="3 8" id="KW-0812">Transmembrane</keyword>
<accession>Q39T02</accession>
<name>Q39T02_GEOMG</name>
<dbReference type="KEGG" id="gme:Gmet_2397"/>
<dbReference type="CDD" id="cd03498">
    <property type="entry name" value="SQR_TypeB_2_TM"/>
    <property type="match status" value="1"/>
</dbReference>
<comment type="subcellular location">
    <subcellularLocation>
        <location evidence="1">Membrane</location>
    </subcellularLocation>
</comment>
<dbReference type="NCBIfam" id="TIGR02046">
    <property type="entry name" value="sdhC_b558_fam"/>
    <property type="match status" value="1"/>
</dbReference>
<evidence type="ECO:0000313" key="9">
    <source>
        <dbReference type="EMBL" id="ABB32622.1"/>
    </source>
</evidence>
<evidence type="ECO:0000256" key="7">
    <source>
        <dbReference type="ARBA" id="ARBA00023136"/>
    </source>
</evidence>
<keyword evidence="7 8" id="KW-0472">Membrane</keyword>
<feature type="transmembrane region" description="Helical" evidence="8">
    <location>
        <begin position="149"/>
        <end position="169"/>
    </location>
</feature>
<dbReference type="InterPro" id="IPR000701">
    <property type="entry name" value="SuccDH_FuR_B_TM-su"/>
</dbReference>
<evidence type="ECO:0000256" key="8">
    <source>
        <dbReference type="SAM" id="Phobius"/>
    </source>
</evidence>
<reference evidence="9 10" key="2">
    <citation type="journal article" date="2009" name="BMC Microbiol.">
        <title>The genome sequence of Geobacter metallireducens: features of metabolism, physiology and regulation common and dissimilar to Geobacter sulfurreducens.</title>
        <authorList>
            <person name="Aklujkar M."/>
            <person name="Krushkal J."/>
            <person name="DiBartolo G."/>
            <person name="Lapidus A."/>
            <person name="Land M.L."/>
            <person name="Lovley D.R."/>
        </authorList>
    </citation>
    <scope>NUCLEOTIDE SEQUENCE [LARGE SCALE GENOMIC DNA]</scope>
    <source>
        <strain evidence="10">ATCC 53774 / DSM 7210 / GS-15</strain>
    </source>
</reference>
<organism evidence="9 10">
    <name type="scientific">Geobacter metallireducens (strain ATCC 53774 / DSM 7210 / GS-15)</name>
    <dbReference type="NCBI Taxonomy" id="269799"/>
    <lineage>
        <taxon>Bacteria</taxon>
        <taxon>Pseudomonadati</taxon>
        <taxon>Thermodesulfobacteriota</taxon>
        <taxon>Desulfuromonadia</taxon>
        <taxon>Geobacterales</taxon>
        <taxon>Geobacteraceae</taxon>
        <taxon>Geobacter</taxon>
    </lineage>
</organism>
<protein>
    <submittedName>
        <fullName evidence="9">Succinate dehydrogenase/fumarate reductase, cytochrome b558 subunit</fullName>
    </submittedName>
</protein>
<evidence type="ECO:0000313" key="10">
    <source>
        <dbReference type="Proteomes" id="UP000007073"/>
    </source>
</evidence>
<evidence type="ECO:0000256" key="1">
    <source>
        <dbReference type="ARBA" id="ARBA00004370"/>
    </source>
</evidence>
<sequence>MQLFTSTVGRKVLMAITGQFLVLFIIVHLLGNSSIFIPGGINAYAEHLHALPPLVWGFRLVILCVAIIHIFFGVQLSLENRAANPDTYAVKNLKEATLSSTSMLYTGLLLLAFILYHLLQFTVRATPDIKVGVDALGRVDVFGMVTNSFSHGIIAVLYIAAMVVLFLHLSHGIQSFFQTMGWNNHKSRPVFSTIGKVAAVVFLLGYASIPFVIVTGILKG</sequence>
<evidence type="ECO:0000256" key="4">
    <source>
        <dbReference type="ARBA" id="ARBA00022723"/>
    </source>
</evidence>
<dbReference type="Gene3D" id="1.20.1300.10">
    <property type="entry name" value="Fumarate reductase/succinate dehydrogenase, transmembrane subunit"/>
    <property type="match status" value="1"/>
</dbReference>
<dbReference type="GO" id="GO:0016020">
    <property type="term" value="C:membrane"/>
    <property type="evidence" value="ECO:0007669"/>
    <property type="project" value="UniProtKB-SubCell"/>
</dbReference>
<dbReference type="GO" id="GO:0046872">
    <property type="term" value="F:metal ion binding"/>
    <property type="evidence" value="ECO:0007669"/>
    <property type="project" value="UniProtKB-KW"/>
</dbReference>
<dbReference type="RefSeq" id="WP_011366047.1">
    <property type="nucleotide sequence ID" value="NC_007517.1"/>
</dbReference>
<keyword evidence="6" id="KW-0408">Iron</keyword>
<gene>
    <name evidence="9" type="primary">frdC</name>
    <name evidence="9" type="ordered locus">Gmet_2397</name>
</gene>
<dbReference type="AlphaFoldDB" id="Q39T02"/>
<keyword evidence="4" id="KW-0479">Metal-binding</keyword>
<evidence type="ECO:0000256" key="2">
    <source>
        <dbReference type="ARBA" id="ARBA00022617"/>
    </source>
</evidence>
<dbReference type="EMBL" id="CP000148">
    <property type="protein sequence ID" value="ABB32622.1"/>
    <property type="molecule type" value="Genomic_DNA"/>
</dbReference>
<dbReference type="eggNOG" id="ENOG502Z7RU">
    <property type="taxonomic scope" value="Bacteria"/>
</dbReference>
<keyword evidence="5 8" id="KW-1133">Transmembrane helix</keyword>
<feature type="transmembrane region" description="Helical" evidence="8">
    <location>
        <begin position="98"/>
        <end position="119"/>
    </location>
</feature>
<feature type="transmembrane region" description="Helical" evidence="8">
    <location>
        <begin position="12"/>
        <end position="36"/>
    </location>
</feature>
<evidence type="ECO:0000256" key="5">
    <source>
        <dbReference type="ARBA" id="ARBA00022989"/>
    </source>
</evidence>
<dbReference type="HOGENOM" id="CLU_077968_0_0_7"/>
<dbReference type="InterPro" id="IPR011138">
    <property type="entry name" value="Cytochrome_b-558"/>
</dbReference>
<dbReference type="STRING" id="269799.Gmet_2397"/>
<evidence type="ECO:0000256" key="3">
    <source>
        <dbReference type="ARBA" id="ARBA00022692"/>
    </source>
</evidence>